<evidence type="ECO:0000313" key="1">
    <source>
        <dbReference type="EMBL" id="CBY13780.1"/>
    </source>
</evidence>
<dbReference type="AlphaFoldDB" id="E4XVR2"/>
<dbReference type="EMBL" id="FN653219">
    <property type="protein sequence ID" value="CBY13780.1"/>
    <property type="molecule type" value="Genomic_DNA"/>
</dbReference>
<proteinExistence type="predicted"/>
<dbReference type="InParanoid" id="E4XVR2"/>
<dbReference type="Proteomes" id="UP000001307">
    <property type="component" value="Unassembled WGS sequence"/>
</dbReference>
<evidence type="ECO:0000313" key="2">
    <source>
        <dbReference type="Proteomes" id="UP000001307"/>
    </source>
</evidence>
<accession>E4XVR2</accession>
<sequence length="63" mass="7357">MESKKKMDWTRVYGQFVLHLAFVITLDHRNHQPCSGRGACRKLNADHGRHGELDWLCHLQDEA</sequence>
<gene>
    <name evidence="1" type="ORF">GSOID_T00006708001</name>
</gene>
<reference evidence="1" key="1">
    <citation type="journal article" date="2010" name="Science">
        <title>Plasticity of animal genome architecture unmasked by rapid evolution of a pelagic tunicate.</title>
        <authorList>
            <person name="Denoeud F."/>
            <person name="Henriet S."/>
            <person name="Mungpakdee S."/>
            <person name="Aury J.M."/>
            <person name="Da Silva C."/>
            <person name="Brinkmann H."/>
            <person name="Mikhaleva J."/>
            <person name="Olsen L.C."/>
            <person name="Jubin C."/>
            <person name="Canestro C."/>
            <person name="Bouquet J.M."/>
            <person name="Danks G."/>
            <person name="Poulain J."/>
            <person name="Campsteijn C."/>
            <person name="Adamski M."/>
            <person name="Cross I."/>
            <person name="Yadetie F."/>
            <person name="Muffato M."/>
            <person name="Louis A."/>
            <person name="Butcher S."/>
            <person name="Tsagkogeorga G."/>
            <person name="Konrad A."/>
            <person name="Singh S."/>
            <person name="Jensen M.F."/>
            <person name="Cong E.H."/>
            <person name="Eikeseth-Otteraa H."/>
            <person name="Noel B."/>
            <person name="Anthouard V."/>
            <person name="Porcel B.M."/>
            <person name="Kachouri-Lafond R."/>
            <person name="Nishino A."/>
            <person name="Ugolini M."/>
            <person name="Chourrout P."/>
            <person name="Nishida H."/>
            <person name="Aasland R."/>
            <person name="Huzurbazar S."/>
            <person name="Westhof E."/>
            <person name="Delsuc F."/>
            <person name="Lehrach H."/>
            <person name="Reinhardt R."/>
            <person name="Weissenbach J."/>
            <person name="Roy S.W."/>
            <person name="Artiguenave F."/>
            <person name="Postlethwait J.H."/>
            <person name="Manak J.R."/>
            <person name="Thompson E.M."/>
            <person name="Jaillon O."/>
            <person name="Du Pasquier L."/>
            <person name="Boudinot P."/>
            <person name="Liberles D.A."/>
            <person name="Volff J.N."/>
            <person name="Philippe H."/>
            <person name="Lenhard B."/>
            <person name="Roest Crollius H."/>
            <person name="Wincker P."/>
            <person name="Chourrout D."/>
        </authorList>
    </citation>
    <scope>NUCLEOTIDE SEQUENCE [LARGE SCALE GENOMIC DNA]</scope>
</reference>
<protein>
    <submittedName>
        <fullName evidence="1">Uncharacterized protein</fullName>
    </submittedName>
</protein>
<name>E4XVR2_OIKDI</name>
<organism evidence="1">
    <name type="scientific">Oikopleura dioica</name>
    <name type="common">Tunicate</name>
    <dbReference type="NCBI Taxonomy" id="34765"/>
    <lineage>
        <taxon>Eukaryota</taxon>
        <taxon>Metazoa</taxon>
        <taxon>Chordata</taxon>
        <taxon>Tunicata</taxon>
        <taxon>Appendicularia</taxon>
        <taxon>Copelata</taxon>
        <taxon>Oikopleuridae</taxon>
        <taxon>Oikopleura</taxon>
    </lineage>
</organism>
<keyword evidence="2" id="KW-1185">Reference proteome</keyword>